<sequence>MFFKKKASFSLSLTLFLCNRPPLPRCCRRVVRRTVAGDRQRCSLGRGFDLSVEAEAVARQVALGAAA</sequence>
<evidence type="ECO:0000313" key="1">
    <source>
        <dbReference type="EMBL" id="TYH19103.1"/>
    </source>
</evidence>
<evidence type="ECO:0000313" key="2">
    <source>
        <dbReference type="Proteomes" id="UP000323506"/>
    </source>
</evidence>
<proteinExistence type="predicted"/>
<protein>
    <submittedName>
        <fullName evidence="1">Uncharacterized protein</fullName>
    </submittedName>
</protein>
<organism evidence="1 2">
    <name type="scientific">Gossypium darwinii</name>
    <name type="common">Darwin's cotton</name>
    <name type="synonym">Gossypium barbadense var. darwinii</name>
    <dbReference type="NCBI Taxonomy" id="34276"/>
    <lineage>
        <taxon>Eukaryota</taxon>
        <taxon>Viridiplantae</taxon>
        <taxon>Streptophyta</taxon>
        <taxon>Embryophyta</taxon>
        <taxon>Tracheophyta</taxon>
        <taxon>Spermatophyta</taxon>
        <taxon>Magnoliopsida</taxon>
        <taxon>eudicotyledons</taxon>
        <taxon>Gunneridae</taxon>
        <taxon>Pentapetalae</taxon>
        <taxon>rosids</taxon>
        <taxon>malvids</taxon>
        <taxon>Malvales</taxon>
        <taxon>Malvaceae</taxon>
        <taxon>Malvoideae</taxon>
        <taxon>Gossypium</taxon>
    </lineage>
</organism>
<name>A0A5D2GM63_GOSDA</name>
<reference evidence="1 2" key="1">
    <citation type="submission" date="2019-06" db="EMBL/GenBank/DDBJ databases">
        <title>WGS assembly of Gossypium darwinii.</title>
        <authorList>
            <person name="Chen Z.J."/>
            <person name="Sreedasyam A."/>
            <person name="Ando A."/>
            <person name="Song Q."/>
            <person name="De L."/>
            <person name="Hulse-Kemp A."/>
            <person name="Ding M."/>
            <person name="Ye W."/>
            <person name="Kirkbride R."/>
            <person name="Jenkins J."/>
            <person name="Plott C."/>
            <person name="Lovell J."/>
            <person name="Lin Y.-M."/>
            <person name="Vaughn R."/>
            <person name="Liu B."/>
            <person name="Li W."/>
            <person name="Simpson S."/>
            <person name="Scheffler B."/>
            <person name="Saski C."/>
            <person name="Grover C."/>
            <person name="Hu G."/>
            <person name="Conover J."/>
            <person name="Carlson J."/>
            <person name="Shu S."/>
            <person name="Boston L."/>
            <person name="Williams M."/>
            <person name="Peterson D."/>
            <person name="Mcgee K."/>
            <person name="Jones D."/>
            <person name="Wendel J."/>
            <person name="Stelly D."/>
            <person name="Grimwood J."/>
            <person name="Schmutz J."/>
        </authorList>
    </citation>
    <scope>NUCLEOTIDE SEQUENCE [LARGE SCALE GENOMIC DNA]</scope>
    <source>
        <strain evidence="1">1808015.09</strain>
    </source>
</reference>
<dbReference type="AlphaFoldDB" id="A0A5D2GM63"/>
<dbReference type="Proteomes" id="UP000323506">
    <property type="component" value="Chromosome A05"/>
</dbReference>
<gene>
    <name evidence="1" type="ORF">ES288_A05G326100v1</name>
</gene>
<accession>A0A5D2GM63</accession>
<keyword evidence="2" id="KW-1185">Reference proteome</keyword>
<dbReference type="EMBL" id="CM017692">
    <property type="protein sequence ID" value="TYH19103.1"/>
    <property type="molecule type" value="Genomic_DNA"/>
</dbReference>